<dbReference type="SUPFAM" id="SSF111369">
    <property type="entry name" value="HlyD-like secretion proteins"/>
    <property type="match status" value="1"/>
</dbReference>
<keyword evidence="7" id="KW-1185">Reference proteome</keyword>
<dbReference type="Gene3D" id="2.40.420.20">
    <property type="match status" value="2"/>
</dbReference>
<dbReference type="InterPro" id="IPR058792">
    <property type="entry name" value="Beta-barrel_RND_2"/>
</dbReference>
<feature type="compositionally biased region" description="Gly residues" evidence="2">
    <location>
        <begin position="360"/>
        <end position="376"/>
    </location>
</feature>
<feature type="compositionally biased region" description="Low complexity" evidence="2">
    <location>
        <begin position="385"/>
        <end position="402"/>
    </location>
</feature>
<dbReference type="Pfam" id="PF25954">
    <property type="entry name" value="Beta-barrel_RND_2"/>
    <property type="match status" value="1"/>
</dbReference>
<feature type="compositionally biased region" description="Basic and acidic residues" evidence="2">
    <location>
        <begin position="13"/>
        <end position="34"/>
    </location>
</feature>
<dbReference type="Gene3D" id="1.10.287.470">
    <property type="entry name" value="Helix hairpin bin"/>
    <property type="match status" value="1"/>
</dbReference>
<keyword evidence="3" id="KW-0472">Membrane</keyword>
<dbReference type="InterPro" id="IPR058625">
    <property type="entry name" value="MdtA-like_BSH"/>
</dbReference>
<accession>A0A840HZL4</accession>
<dbReference type="GO" id="GO:0015562">
    <property type="term" value="F:efflux transmembrane transporter activity"/>
    <property type="evidence" value="ECO:0007669"/>
    <property type="project" value="TreeGrafter"/>
</dbReference>
<feature type="transmembrane region" description="Helical" evidence="3">
    <location>
        <begin position="44"/>
        <end position="63"/>
    </location>
</feature>
<dbReference type="Gene3D" id="2.40.30.170">
    <property type="match status" value="1"/>
</dbReference>
<dbReference type="FunFam" id="2.40.30.170:FF:000010">
    <property type="entry name" value="Efflux RND transporter periplasmic adaptor subunit"/>
    <property type="match status" value="1"/>
</dbReference>
<protein>
    <submittedName>
        <fullName evidence="6">Membrane fusion protein (Multidrug efflux system)</fullName>
    </submittedName>
</protein>
<evidence type="ECO:0000313" key="6">
    <source>
        <dbReference type="EMBL" id="MBB4657545.1"/>
    </source>
</evidence>
<dbReference type="Gene3D" id="2.40.50.100">
    <property type="match status" value="1"/>
</dbReference>
<dbReference type="AlphaFoldDB" id="A0A840HZL4"/>
<sequence length="478" mass="50163">MKVIDGRPALPEPEAHERLPAPERDERASPEGARDRTPFWRRRGVLIGAALLLLALLVLFFLLRGGDGGEEQGQPPPTVSVEEARRVAWNDQLSAVGTLEAIQGVDVTTELGGTVEEISFENGTEVEEGELLVRLDTSTEQAALAALEAQRDQARLAYDRQQRLIERGATAEADVEAARATFEGLAAQAEQTRAAIDKKTIEAPFSGTLGIREVSLGQYVGAGTPVVTLQQIAPIYVNFELPEAAFGLVEGGVEVELQADSFPGRTFAGRITAVSPEIAEETRSVTVQATIPNEDQALRPGMFADVTVLLPGERQVVVVPQTAIARNAYGTAVYVVGPPDPEEQQRQRERGEAAEEEDGGFLGGLLGGGNGEGQGGDASDEEPGQARSGAGQRRGGNAADGQNARGGEGGAPAETGLVAKTVFVETGEQRGLDVEVTEGLQGGERVVTAGQLKLDDGVAVTIGDQDAGEGATERPAVP</sequence>
<name>A0A840HZL4_9PROT</name>
<evidence type="ECO:0000313" key="7">
    <source>
        <dbReference type="Proteomes" id="UP000563524"/>
    </source>
</evidence>
<keyword evidence="3" id="KW-0812">Transmembrane</keyword>
<evidence type="ECO:0000259" key="4">
    <source>
        <dbReference type="Pfam" id="PF25917"/>
    </source>
</evidence>
<comment type="caution">
    <text evidence="6">The sequence shown here is derived from an EMBL/GenBank/DDBJ whole genome shotgun (WGS) entry which is preliminary data.</text>
</comment>
<dbReference type="PANTHER" id="PTHR30469:SF11">
    <property type="entry name" value="BLL4320 PROTEIN"/>
    <property type="match status" value="1"/>
</dbReference>
<feature type="compositionally biased region" description="Basic and acidic residues" evidence="2">
    <location>
        <begin position="343"/>
        <end position="353"/>
    </location>
</feature>
<dbReference type="PANTHER" id="PTHR30469">
    <property type="entry name" value="MULTIDRUG RESISTANCE PROTEIN MDTA"/>
    <property type="match status" value="1"/>
</dbReference>
<dbReference type="Pfam" id="PF25917">
    <property type="entry name" value="BSH_RND"/>
    <property type="match status" value="1"/>
</dbReference>
<reference evidence="6 7" key="1">
    <citation type="submission" date="2020-08" db="EMBL/GenBank/DDBJ databases">
        <title>Genomic Encyclopedia of Type Strains, Phase IV (KMG-IV): sequencing the most valuable type-strain genomes for metagenomic binning, comparative biology and taxonomic classification.</title>
        <authorList>
            <person name="Goeker M."/>
        </authorList>
    </citation>
    <scope>NUCLEOTIDE SEQUENCE [LARGE SCALE GENOMIC DNA]</scope>
    <source>
        <strain evidence="6 7">DSM 102850</strain>
    </source>
</reference>
<evidence type="ECO:0000259" key="5">
    <source>
        <dbReference type="Pfam" id="PF25954"/>
    </source>
</evidence>
<dbReference type="InterPro" id="IPR006143">
    <property type="entry name" value="RND_pump_MFP"/>
</dbReference>
<dbReference type="Proteomes" id="UP000563524">
    <property type="component" value="Unassembled WGS sequence"/>
</dbReference>
<evidence type="ECO:0000256" key="3">
    <source>
        <dbReference type="SAM" id="Phobius"/>
    </source>
</evidence>
<feature type="domain" description="CusB-like beta-barrel" evidence="5">
    <location>
        <begin position="235"/>
        <end position="308"/>
    </location>
</feature>
<evidence type="ECO:0000256" key="1">
    <source>
        <dbReference type="ARBA" id="ARBA00009477"/>
    </source>
</evidence>
<gene>
    <name evidence="6" type="ORF">GGQ59_000045</name>
</gene>
<comment type="similarity">
    <text evidence="1">Belongs to the membrane fusion protein (MFP) (TC 8.A.1) family.</text>
</comment>
<keyword evidence="3" id="KW-1133">Transmembrane helix</keyword>
<feature type="region of interest" description="Disordered" evidence="2">
    <location>
        <begin position="1"/>
        <end position="34"/>
    </location>
</feature>
<feature type="domain" description="Multidrug resistance protein MdtA-like barrel-sandwich hybrid" evidence="4">
    <location>
        <begin position="105"/>
        <end position="225"/>
    </location>
</feature>
<dbReference type="GO" id="GO:1990281">
    <property type="term" value="C:efflux pump complex"/>
    <property type="evidence" value="ECO:0007669"/>
    <property type="project" value="TreeGrafter"/>
</dbReference>
<organism evidence="6 7">
    <name type="scientific">Parvularcula dongshanensis</name>
    <dbReference type="NCBI Taxonomy" id="1173995"/>
    <lineage>
        <taxon>Bacteria</taxon>
        <taxon>Pseudomonadati</taxon>
        <taxon>Pseudomonadota</taxon>
        <taxon>Alphaproteobacteria</taxon>
        <taxon>Parvularculales</taxon>
        <taxon>Parvularculaceae</taxon>
        <taxon>Parvularcula</taxon>
    </lineage>
</organism>
<dbReference type="NCBIfam" id="TIGR01730">
    <property type="entry name" value="RND_mfp"/>
    <property type="match status" value="1"/>
</dbReference>
<proteinExistence type="inferred from homology"/>
<evidence type="ECO:0000256" key="2">
    <source>
        <dbReference type="SAM" id="MobiDB-lite"/>
    </source>
</evidence>
<dbReference type="EMBL" id="JACHOB010000001">
    <property type="protein sequence ID" value="MBB4657545.1"/>
    <property type="molecule type" value="Genomic_DNA"/>
</dbReference>
<feature type="region of interest" description="Disordered" evidence="2">
    <location>
        <begin position="335"/>
        <end position="413"/>
    </location>
</feature>